<accession>A0A0F9DBH3</accession>
<protein>
    <submittedName>
        <fullName evidence="1">Uncharacterized protein</fullName>
    </submittedName>
</protein>
<dbReference type="EMBL" id="LAZR01029614">
    <property type="protein sequence ID" value="KKL59058.1"/>
    <property type="molecule type" value="Genomic_DNA"/>
</dbReference>
<sequence>MGEPLTTHWHNVKGRAEFLQLVDERKNCEDIKGEILNEAERYAYALCEELDRMEQGIMKLTGLTTGGCRTGKSTKGVET</sequence>
<organism evidence="1">
    <name type="scientific">marine sediment metagenome</name>
    <dbReference type="NCBI Taxonomy" id="412755"/>
    <lineage>
        <taxon>unclassified sequences</taxon>
        <taxon>metagenomes</taxon>
        <taxon>ecological metagenomes</taxon>
    </lineage>
</organism>
<reference evidence="1" key="1">
    <citation type="journal article" date="2015" name="Nature">
        <title>Complex archaea that bridge the gap between prokaryotes and eukaryotes.</title>
        <authorList>
            <person name="Spang A."/>
            <person name="Saw J.H."/>
            <person name="Jorgensen S.L."/>
            <person name="Zaremba-Niedzwiedzka K."/>
            <person name="Martijn J."/>
            <person name="Lind A.E."/>
            <person name="van Eijk R."/>
            <person name="Schleper C."/>
            <person name="Guy L."/>
            <person name="Ettema T.J."/>
        </authorList>
    </citation>
    <scope>NUCLEOTIDE SEQUENCE</scope>
</reference>
<evidence type="ECO:0000313" key="1">
    <source>
        <dbReference type="EMBL" id="KKL59058.1"/>
    </source>
</evidence>
<name>A0A0F9DBH3_9ZZZZ</name>
<proteinExistence type="predicted"/>
<gene>
    <name evidence="1" type="ORF">LCGC14_2219140</name>
</gene>
<dbReference type="AlphaFoldDB" id="A0A0F9DBH3"/>
<comment type="caution">
    <text evidence="1">The sequence shown here is derived from an EMBL/GenBank/DDBJ whole genome shotgun (WGS) entry which is preliminary data.</text>
</comment>